<dbReference type="PIRSF" id="PIRSF005719">
    <property type="entry name" value="SMC"/>
    <property type="match status" value="1"/>
</dbReference>
<comment type="subunit">
    <text evidence="6">Homodimer.</text>
</comment>
<comment type="subcellular location">
    <subcellularLocation>
        <location evidence="6">Cytoplasm</location>
    </subcellularLocation>
</comment>
<dbReference type="HAMAP" id="MF_01894">
    <property type="entry name" value="Smc_prok"/>
    <property type="match status" value="1"/>
</dbReference>
<dbReference type="AlphaFoldDB" id="A0A423PSX4"/>
<keyword evidence="5 6" id="KW-0238">DNA-binding</keyword>
<feature type="binding site" evidence="6">
    <location>
        <begin position="32"/>
        <end position="39"/>
    </location>
    <ligand>
        <name>ATP</name>
        <dbReference type="ChEBI" id="CHEBI:30616"/>
    </ligand>
</feature>
<evidence type="ECO:0000256" key="2">
    <source>
        <dbReference type="ARBA" id="ARBA00022741"/>
    </source>
</evidence>
<proteinExistence type="inferred from homology"/>
<dbReference type="InterPro" id="IPR027417">
    <property type="entry name" value="P-loop_NTPase"/>
</dbReference>
<comment type="caution">
    <text evidence="9">The sequence shown here is derived from an EMBL/GenBank/DDBJ whole genome shotgun (WGS) entry which is preliminary data.</text>
</comment>
<accession>A0A423PSX4</accession>
<keyword evidence="1 6" id="KW-0963">Cytoplasm</keyword>
<evidence type="ECO:0000256" key="6">
    <source>
        <dbReference type="HAMAP-Rule" id="MF_01894"/>
    </source>
</evidence>
<evidence type="ECO:0000256" key="3">
    <source>
        <dbReference type="ARBA" id="ARBA00022840"/>
    </source>
</evidence>
<dbReference type="GO" id="GO:0006260">
    <property type="term" value="P:DNA replication"/>
    <property type="evidence" value="ECO:0007669"/>
    <property type="project" value="UniProtKB-UniRule"/>
</dbReference>
<evidence type="ECO:0000313" key="10">
    <source>
        <dbReference type="Proteomes" id="UP000285310"/>
    </source>
</evidence>
<evidence type="ECO:0000259" key="8">
    <source>
        <dbReference type="Pfam" id="PF02463"/>
    </source>
</evidence>
<feature type="compositionally biased region" description="Basic and acidic residues" evidence="7">
    <location>
        <begin position="679"/>
        <end position="702"/>
    </location>
</feature>
<keyword evidence="2 6" id="KW-0547">Nucleotide-binding</keyword>
<keyword evidence="10" id="KW-1185">Reference proteome</keyword>
<dbReference type="GO" id="GO:0007059">
    <property type="term" value="P:chromosome segregation"/>
    <property type="evidence" value="ECO:0007669"/>
    <property type="project" value="UniProtKB-UniRule"/>
</dbReference>
<dbReference type="NCBIfam" id="TIGR02168">
    <property type="entry name" value="SMC_prok_B"/>
    <property type="match status" value="1"/>
</dbReference>
<feature type="coiled-coil region" evidence="6">
    <location>
        <begin position="466"/>
        <end position="507"/>
    </location>
</feature>
<dbReference type="InterPro" id="IPR003395">
    <property type="entry name" value="RecF/RecN/SMC_N"/>
</dbReference>
<keyword evidence="3 6" id="KW-0067">ATP-binding</keyword>
<dbReference type="EMBL" id="AYKG01000020">
    <property type="protein sequence ID" value="ROO28621.1"/>
    <property type="molecule type" value="Genomic_DNA"/>
</dbReference>
<dbReference type="InterPro" id="IPR011890">
    <property type="entry name" value="SMC_prok"/>
</dbReference>
<dbReference type="Gene3D" id="1.10.287.1490">
    <property type="match status" value="1"/>
</dbReference>
<evidence type="ECO:0000256" key="5">
    <source>
        <dbReference type="ARBA" id="ARBA00023125"/>
    </source>
</evidence>
<feature type="region of interest" description="Disordered" evidence="7">
    <location>
        <begin position="327"/>
        <end position="380"/>
    </location>
</feature>
<dbReference type="Gene3D" id="3.40.50.300">
    <property type="entry name" value="P-loop containing nucleotide triphosphate hydrolases"/>
    <property type="match status" value="2"/>
</dbReference>
<dbReference type="GO" id="GO:0030261">
    <property type="term" value="P:chromosome condensation"/>
    <property type="evidence" value="ECO:0007669"/>
    <property type="project" value="InterPro"/>
</dbReference>
<dbReference type="GO" id="GO:0005737">
    <property type="term" value="C:cytoplasm"/>
    <property type="evidence" value="ECO:0007669"/>
    <property type="project" value="UniProtKB-SubCell"/>
</dbReference>
<evidence type="ECO:0000256" key="1">
    <source>
        <dbReference type="ARBA" id="ARBA00022490"/>
    </source>
</evidence>
<feature type="compositionally biased region" description="Basic and acidic residues" evidence="7">
    <location>
        <begin position="346"/>
        <end position="373"/>
    </location>
</feature>
<keyword evidence="4 6" id="KW-0175">Coiled coil</keyword>
<feature type="coiled-coil region" evidence="6">
    <location>
        <begin position="171"/>
        <end position="212"/>
    </location>
</feature>
<comment type="similarity">
    <text evidence="6">Belongs to the SMC family.</text>
</comment>
<dbReference type="Pfam" id="PF02463">
    <property type="entry name" value="SMC_N"/>
    <property type="match status" value="1"/>
</dbReference>
<sequence length="1172" mass="129207">MRLTHIKLAGFKSFVDPTTLSLASNLTGVVGPNGCGKSNVIDAVRWVTGESNARHLRGEALEDVIFNGSNARKPVGRASVELRFDNSQGKLGGEWASYAEISVRRELTRDGASKYTINNTRARRRDVVDLFLGTGLGGRSNYAVIEQGAVNRLIEARPEDMRQVLEEAAGISKYKARRRETESRIRHTRENLDRLNDLIGEITERLTTLKRQADSAEKYKTLKARERQLRTELLALKWQDEARAVDAAQSHLGQVEHELRAATTTRRDALAAREQAGHDQHAAGEAVQASQAVYYDAQASVGRIEQALAHAKTLAERLDKERQSLVDRLDRAARSRDADETQLGTLDREIARDQDHLKQAGHEHETARHDRQAAEQAADEAERIWDELSQQTTNPIQQLEAERTRARYAEAELEKLTMRRDKRIQEHRDLDTEADADLDAQREALRALKDTQASETDEHEVAQAQERRHIAAAAEAEQTLADARREIAAAEAERAAARRMQQALLREDDTALQAWFDAQGLGAPAGLARRIRFESGYESLAKAALGDWLAAFEIATPADGAHATAWPGERLTLAAGTAEPAGDDIVAPADGLVPLAHGIAGPAVVMRAAADIFVAGDIDTARAALPQLAAHQRIVTEAGVLLGPGWLATPPPGDDTDAPSAYAREQRIAALDTVIADAGRQRDETGESAEREREQAGDATRARQTLEQRLGARRRKIETAEAELEGDTLRAAETRRRVAELETEIAELDDQLATLKTTRDQTQTQIDNLREAAERFEAERSQARATLAETRRVRDRARHTAGEKRRRIEQLEARRAQHATQREAVATRIADSRDTVAALNDEIAAFDAATPAAASESYTAQDLTAAKTEREEAETALRQARETAKAQERRLEAARDDEMRAEQALEAVRERQNDARLALEAATTRRSGVVEQLREIGAAPAPIIDQLPGAAVPGQWQAAIETVEKQIARLGAINLAAIDEYQEAGERERYLAAQHEDLVEALETLEAAIARIDRETRQRFKHTYEQINDRFSAMFPELFGGGEAALTLTEQDWLTTGVRVMARPPGKRNASIQMLSGGEKTLTAVALLFALFELNPAPFCMLDEIDAPLDDANVARFCDLVRTMSDKVQFIVITHNKLTMELTEQLHGVTMAEPGVSRLVSVDIDTALGMAG</sequence>
<dbReference type="PANTHER" id="PTHR43977">
    <property type="entry name" value="STRUCTURAL MAINTENANCE OF CHROMOSOMES PROTEIN 3"/>
    <property type="match status" value="1"/>
</dbReference>
<comment type="domain">
    <text evidence="6">Contains large globular domains required for ATP hydrolysis at each terminus and a third globular domain forming a flexible hinge near the middle of the molecule. These domains are separated by coiled-coil structures.</text>
</comment>
<protein>
    <recommendedName>
        <fullName evidence="6">Chromosome partition protein Smc</fullName>
    </recommendedName>
</protein>
<feature type="region of interest" description="Disordered" evidence="7">
    <location>
        <begin position="677"/>
        <end position="702"/>
    </location>
</feature>
<gene>
    <name evidence="6" type="primary">smc</name>
    <name evidence="9" type="ORF">SAJA_07725</name>
</gene>
<evidence type="ECO:0000256" key="7">
    <source>
        <dbReference type="SAM" id="MobiDB-lite"/>
    </source>
</evidence>
<comment type="function">
    <text evidence="6">Required for chromosome condensation and partitioning.</text>
</comment>
<dbReference type="SUPFAM" id="SSF52540">
    <property type="entry name" value="P-loop containing nucleoside triphosphate hydrolases"/>
    <property type="match status" value="1"/>
</dbReference>
<dbReference type="RefSeq" id="WP_123658068.1">
    <property type="nucleotide sequence ID" value="NZ_AYKG01000020.1"/>
</dbReference>
<dbReference type="CDD" id="cd03278">
    <property type="entry name" value="ABC_SMC_barmotin"/>
    <property type="match status" value="1"/>
</dbReference>
<dbReference type="GO" id="GO:0016887">
    <property type="term" value="F:ATP hydrolysis activity"/>
    <property type="evidence" value="ECO:0007669"/>
    <property type="project" value="InterPro"/>
</dbReference>
<evidence type="ECO:0000256" key="4">
    <source>
        <dbReference type="ARBA" id="ARBA00023054"/>
    </source>
</evidence>
<dbReference type="OrthoDB" id="9808768at2"/>
<feature type="domain" description="RecF/RecN/SMC N-terminal" evidence="8">
    <location>
        <begin position="3"/>
        <end position="1157"/>
    </location>
</feature>
<name>A0A423PSX4_9GAMM</name>
<organism evidence="9 10">
    <name type="scientific">Salinisphaera japonica YTM-1</name>
    <dbReference type="NCBI Taxonomy" id="1209778"/>
    <lineage>
        <taxon>Bacteria</taxon>
        <taxon>Pseudomonadati</taxon>
        <taxon>Pseudomonadota</taxon>
        <taxon>Gammaproteobacteria</taxon>
        <taxon>Salinisphaerales</taxon>
        <taxon>Salinisphaeraceae</taxon>
        <taxon>Salinisphaera</taxon>
    </lineage>
</organism>
<dbReference type="InParanoid" id="A0A423PSX4"/>
<feature type="coiled-coil region" evidence="6">
    <location>
        <begin position="863"/>
        <end position="925"/>
    </location>
</feature>
<feature type="compositionally biased region" description="Basic and acidic residues" evidence="7">
    <location>
        <begin position="327"/>
        <end position="339"/>
    </location>
</feature>
<dbReference type="GO" id="GO:0005524">
    <property type="term" value="F:ATP binding"/>
    <property type="evidence" value="ECO:0007669"/>
    <property type="project" value="UniProtKB-UniRule"/>
</dbReference>
<dbReference type="InterPro" id="IPR024704">
    <property type="entry name" value="SMC"/>
</dbReference>
<reference evidence="9 10" key="1">
    <citation type="submission" date="2013-10" db="EMBL/GenBank/DDBJ databases">
        <title>Salinisphaera japonica YTM-1 Genome Sequencing.</title>
        <authorList>
            <person name="Lai Q."/>
            <person name="Li C."/>
            <person name="Shao Z."/>
        </authorList>
    </citation>
    <scope>NUCLEOTIDE SEQUENCE [LARGE SCALE GENOMIC DNA]</scope>
    <source>
        <strain evidence="9 10">YTM-1</strain>
    </source>
</reference>
<dbReference type="Proteomes" id="UP000285310">
    <property type="component" value="Unassembled WGS sequence"/>
</dbReference>
<dbReference type="GO" id="GO:0003677">
    <property type="term" value="F:DNA binding"/>
    <property type="evidence" value="ECO:0007669"/>
    <property type="project" value="UniProtKB-UniRule"/>
</dbReference>
<dbReference type="GO" id="GO:0007062">
    <property type="term" value="P:sister chromatid cohesion"/>
    <property type="evidence" value="ECO:0007669"/>
    <property type="project" value="InterPro"/>
</dbReference>
<evidence type="ECO:0000313" key="9">
    <source>
        <dbReference type="EMBL" id="ROO28621.1"/>
    </source>
</evidence>